<dbReference type="EMBL" id="GBEZ01022552">
    <property type="protein sequence ID" value="JAC64293.1"/>
    <property type="molecule type" value="Transcribed_RNA"/>
</dbReference>
<evidence type="ECO:0000259" key="1">
    <source>
        <dbReference type="PROSITE" id="PS50206"/>
    </source>
</evidence>
<proteinExistence type="predicted"/>
<dbReference type="InterPro" id="IPR001763">
    <property type="entry name" value="Rhodanese-like_dom"/>
</dbReference>
<sequence length="206" mass="23244">MVAASFRNISIDSRLSLGSAKLSARPAVSFGKIALHAPTAVSRLHAKPTRCLRFATQANLFHFGNRSFPVSAAQTSTKGNLSTRQQITVKQARQVIQKFYDQDPSGSLCQLVDVREAWEIETSNLSKHGWNWIVLPLNSRFSEWHMEVRQGNILDKTLPTFVMCHHGLRSDFVSRFLSEQCGFHQVYNIMGGIHVWSDIDAEIPKY</sequence>
<dbReference type="PANTHER" id="PTHR43629:SF2">
    <property type="entry name" value="RHODANESE-LIKE_PPIC DOMAIN-CONTAINING PROTEIN 12, CHLOROPLASTIC"/>
    <property type="match status" value="1"/>
</dbReference>
<feature type="domain" description="Rhodanese" evidence="1">
    <location>
        <begin position="109"/>
        <end position="204"/>
    </location>
</feature>
<protein>
    <submittedName>
        <fullName evidence="2">Rhodanese family protein</fullName>
    </submittedName>
</protein>
<dbReference type="Gene3D" id="3.40.250.10">
    <property type="entry name" value="Rhodanese-like domain"/>
    <property type="match status" value="1"/>
</dbReference>
<dbReference type="PANTHER" id="PTHR43629">
    <property type="entry name" value="PEPTIDYL-PROLYL CIS-TRANS ISOMERASE"/>
    <property type="match status" value="1"/>
</dbReference>
<dbReference type="SUPFAM" id="SSF52821">
    <property type="entry name" value="Rhodanese/Cell cycle control phosphatase"/>
    <property type="match status" value="1"/>
</dbReference>
<reference evidence="2" key="1">
    <citation type="submission" date="2014-05" db="EMBL/GenBank/DDBJ databases">
        <title>The transcriptome of the halophilic microalga Tetraselmis sp. GSL018 isolated from the Great Salt Lake, Utah.</title>
        <authorList>
            <person name="Jinkerson R.E."/>
            <person name="D'Adamo S."/>
            <person name="Posewitz M.C."/>
        </authorList>
    </citation>
    <scope>NUCLEOTIDE SEQUENCE</scope>
    <source>
        <strain evidence="2">GSL018</strain>
    </source>
</reference>
<dbReference type="AlphaFoldDB" id="A0A061QX59"/>
<dbReference type="PROSITE" id="PS50206">
    <property type="entry name" value="RHODANESE_3"/>
    <property type="match status" value="1"/>
</dbReference>
<dbReference type="Pfam" id="PF00581">
    <property type="entry name" value="Rhodanese"/>
    <property type="match status" value="1"/>
</dbReference>
<gene>
    <name evidence="2" type="ORF">TSPGSL018_18632</name>
</gene>
<accession>A0A061QX59</accession>
<dbReference type="InterPro" id="IPR036873">
    <property type="entry name" value="Rhodanese-like_dom_sf"/>
</dbReference>
<name>A0A061QX59_9CHLO</name>
<organism evidence="2">
    <name type="scientific">Tetraselmis sp. GSL018</name>
    <dbReference type="NCBI Taxonomy" id="582737"/>
    <lineage>
        <taxon>Eukaryota</taxon>
        <taxon>Viridiplantae</taxon>
        <taxon>Chlorophyta</taxon>
        <taxon>core chlorophytes</taxon>
        <taxon>Chlorodendrophyceae</taxon>
        <taxon>Chlorodendrales</taxon>
        <taxon>Chlorodendraceae</taxon>
        <taxon>Tetraselmis</taxon>
    </lineage>
</organism>
<evidence type="ECO:0000313" key="2">
    <source>
        <dbReference type="EMBL" id="JAC64293.1"/>
    </source>
</evidence>
<dbReference type="InterPro" id="IPR052204">
    <property type="entry name" value="PpiC/parvulin_rotamase"/>
</dbReference>